<keyword evidence="2" id="KW-1133">Transmembrane helix</keyword>
<feature type="transmembrane region" description="Helical" evidence="2">
    <location>
        <begin position="124"/>
        <end position="141"/>
    </location>
</feature>
<dbReference type="AlphaFoldDB" id="A0A813VRV0"/>
<evidence type="ECO:0000313" key="5">
    <source>
        <dbReference type="Proteomes" id="UP000663879"/>
    </source>
</evidence>
<reference evidence="4" key="1">
    <citation type="submission" date="2021-02" db="EMBL/GenBank/DDBJ databases">
        <authorList>
            <person name="Nowell W R."/>
        </authorList>
    </citation>
    <scope>NUCLEOTIDE SEQUENCE</scope>
    <source>
        <strain evidence="4">Ploen Becks lab</strain>
    </source>
</reference>
<name>A0A813VRV0_9BILA</name>
<feature type="transmembrane region" description="Helical" evidence="2">
    <location>
        <begin position="847"/>
        <end position="867"/>
    </location>
</feature>
<feature type="transmembrane region" description="Helical" evidence="2">
    <location>
        <begin position="879"/>
        <end position="902"/>
    </location>
</feature>
<dbReference type="OrthoDB" id="2376984at2759"/>
<gene>
    <name evidence="4" type="ORF">OXX778_LOCUS8486</name>
</gene>
<feature type="transmembrane region" description="Helical" evidence="2">
    <location>
        <begin position="768"/>
        <end position="788"/>
    </location>
</feature>
<proteinExistence type="predicted"/>
<dbReference type="GO" id="GO:0034632">
    <property type="term" value="F:retinol transmembrane transporter activity"/>
    <property type="evidence" value="ECO:0007669"/>
    <property type="project" value="InterPro"/>
</dbReference>
<feature type="coiled-coil region" evidence="1">
    <location>
        <begin position="164"/>
        <end position="191"/>
    </location>
</feature>
<keyword evidence="2" id="KW-0472">Membrane</keyword>
<accession>A0A813VRV0</accession>
<dbReference type="Proteomes" id="UP000663879">
    <property type="component" value="Unassembled WGS sequence"/>
</dbReference>
<feature type="transmembrane region" description="Helical" evidence="2">
    <location>
        <begin position="361"/>
        <end position="380"/>
    </location>
</feature>
<organism evidence="4 5">
    <name type="scientific">Brachionus calyciflorus</name>
    <dbReference type="NCBI Taxonomy" id="104777"/>
    <lineage>
        <taxon>Eukaryota</taxon>
        <taxon>Metazoa</taxon>
        <taxon>Spiralia</taxon>
        <taxon>Gnathifera</taxon>
        <taxon>Rotifera</taxon>
        <taxon>Eurotatoria</taxon>
        <taxon>Monogononta</taxon>
        <taxon>Pseudotrocha</taxon>
        <taxon>Ploima</taxon>
        <taxon>Brachionidae</taxon>
        <taxon>Brachionus</taxon>
    </lineage>
</organism>
<feature type="transmembrane region" description="Helical" evidence="2">
    <location>
        <begin position="323"/>
        <end position="341"/>
    </location>
</feature>
<protein>
    <submittedName>
        <fullName evidence="4">Uncharacterized protein</fullName>
    </submittedName>
</protein>
<evidence type="ECO:0000256" key="1">
    <source>
        <dbReference type="SAM" id="Coils"/>
    </source>
</evidence>
<evidence type="ECO:0000256" key="3">
    <source>
        <dbReference type="SAM" id="SignalP"/>
    </source>
</evidence>
<evidence type="ECO:0000256" key="2">
    <source>
        <dbReference type="SAM" id="Phobius"/>
    </source>
</evidence>
<dbReference type="GO" id="GO:0038023">
    <property type="term" value="F:signaling receptor activity"/>
    <property type="evidence" value="ECO:0007669"/>
    <property type="project" value="InterPro"/>
</dbReference>
<feature type="transmembrane region" description="Helical" evidence="2">
    <location>
        <begin position="914"/>
        <end position="940"/>
    </location>
</feature>
<comment type="caution">
    <text evidence="4">The sequence shown here is derived from an EMBL/GenBank/DDBJ whole genome shotgun (WGS) entry which is preliminary data.</text>
</comment>
<feature type="chain" id="PRO_5032501956" evidence="3">
    <location>
        <begin position="16"/>
        <end position="1149"/>
    </location>
</feature>
<feature type="transmembrane region" description="Helical" evidence="2">
    <location>
        <begin position="392"/>
        <end position="411"/>
    </location>
</feature>
<keyword evidence="2" id="KW-0812">Transmembrane</keyword>
<dbReference type="EMBL" id="CAJNOC010001172">
    <property type="protein sequence ID" value="CAF0841611.1"/>
    <property type="molecule type" value="Genomic_DNA"/>
</dbReference>
<keyword evidence="1" id="KW-0175">Coiled coil</keyword>
<dbReference type="InterPro" id="IPR026612">
    <property type="entry name" value="STRA6-like"/>
</dbReference>
<evidence type="ECO:0000313" key="4">
    <source>
        <dbReference type="EMBL" id="CAF0841611.1"/>
    </source>
</evidence>
<sequence>MSIVGILMIFIFCNGQRISSFWNQCFGKNKNLRSVDYSTNTQKSINWSSLSVKLKKNFRNIRDIIIKDKISYVFLAVITLFLTSIQVFFTNKKLNASFINKTRNLEIIKITCHKIEEYYMFEDLFYLPLSLLFLVILQIFSRTGRFNKYIMNRFKDFFQTDFFKNVQRTKKKEHEDRIKKKEEEMLKQKCGKCKYVSTKCCSHYFCTLFCCMFCCSCCVPPGSDTRCFLFYSLQLGWQQTTCKKICDIIKLIFKIILCVPLWKFLLNLTKEKKPENKNDEDDQIQYALDEDDFDLKEQRMYRNKAPCPFPSTPFSTSNRAQSAAVYVIYTYDVLNIFMYVYTLSLSPKLIPFIGNIGTPGIILDLLIQVIQVLLIGIKFYPILVVADSEPNFLIYLFSSTYMFIIWTGWLLKKAFCSRSEAFVRQLFKLISTEFGDKVKYSIGLRRNLTDQFMAFFTDQDNMSENYLNAIKVKIPMIFDQYFRKNENLDYDQNEPNDIIDPMNSINFGYYSTQPNVISTTYMTSSATTLFSFRNKTRSKFKQFENKTLGYFFQTGSFDLIEILETLPLYLTLSYLVARYFMLCLSTAYTSLSRRYSNFKRAKNYKSKNVLTLRSNILNEQDNQILNDLLRQDVLGKLLNENGKLSNYQNHNILYVKNLFNNTSLFQAFKNAQLKKAKSLIAQRFEVSFIWYLIENKIYQNIHYFRYSKQFVNTYTVAFMVVYFFTLFGLRISNFLGSSFIQAVEQFYKLFLRYFAPLIDVEKHNLNTEINLCIIFTSLLTAYQLFLSIKNFKRDVLRLHKGEKFFRSLVLKYKDENYEDFIKKRNNASATITNDSLHFPGYLIAHLVYGYLMLFLILLCVMIIFKFLYYVTNLQTSLQIFLPIVILFTLKFTFIKFIVRIVLLKTDKQRIVNLAPYFLLTYFNFFFDCFLGLVACASRVWQTTIVSIFFLPRLDKSIFNKENDLLIRRLDKGHLAYLNYVRMDHWYNNNIMNCFCEISIESIMFSEYYKEYFRIISYYNFKKVKMINGNVESGIGKRKLSIPNRYNKVFINQPKKSSNLRSVVSELVATDENPENKFHFKYESFLRLRNLIFLSLLLNKNPALRKYRYHYLNRVKQEEIDDPNYSNVETAEAFIKRWGKFKKKFEFLKK</sequence>
<feature type="signal peptide" evidence="3">
    <location>
        <begin position="1"/>
        <end position="15"/>
    </location>
</feature>
<keyword evidence="5" id="KW-1185">Reference proteome</keyword>
<dbReference type="Pfam" id="PF14752">
    <property type="entry name" value="RBP_receptor"/>
    <property type="match status" value="1"/>
</dbReference>
<feature type="transmembrane region" description="Helical" evidence="2">
    <location>
        <begin position="566"/>
        <end position="591"/>
    </location>
</feature>
<feature type="transmembrane region" description="Helical" evidence="2">
    <location>
        <begin position="710"/>
        <end position="729"/>
    </location>
</feature>
<keyword evidence="3" id="KW-0732">Signal</keyword>
<feature type="transmembrane region" description="Helical" evidence="2">
    <location>
        <begin position="70"/>
        <end position="89"/>
    </location>
</feature>